<evidence type="ECO:0000313" key="1">
    <source>
        <dbReference type="EMBL" id="MPM11916.1"/>
    </source>
</evidence>
<gene>
    <name evidence="1" type="ORF">SDC9_58267</name>
</gene>
<organism evidence="1">
    <name type="scientific">bioreactor metagenome</name>
    <dbReference type="NCBI Taxonomy" id="1076179"/>
    <lineage>
        <taxon>unclassified sequences</taxon>
        <taxon>metagenomes</taxon>
        <taxon>ecological metagenomes</taxon>
    </lineage>
</organism>
<accession>A0A644X6W2</accession>
<dbReference type="EMBL" id="VSSQ01001897">
    <property type="protein sequence ID" value="MPM11916.1"/>
    <property type="molecule type" value="Genomic_DNA"/>
</dbReference>
<name>A0A644X6W2_9ZZZZ</name>
<dbReference type="AlphaFoldDB" id="A0A644X6W2"/>
<comment type="caution">
    <text evidence="1">The sequence shown here is derived from an EMBL/GenBank/DDBJ whole genome shotgun (WGS) entry which is preliminary data.</text>
</comment>
<sequence>MRNRYSYITRGVLINYIKRRAVQRYHANGRPDRERVGAAVCHSVERRVGNGCRDAGSRTCPTDTYFNDLPFSTLRGGLFSRP</sequence>
<reference evidence="1" key="1">
    <citation type="submission" date="2019-08" db="EMBL/GenBank/DDBJ databases">
        <authorList>
            <person name="Kucharzyk K."/>
            <person name="Murdoch R.W."/>
            <person name="Higgins S."/>
            <person name="Loffler F."/>
        </authorList>
    </citation>
    <scope>NUCLEOTIDE SEQUENCE</scope>
</reference>
<protein>
    <submittedName>
        <fullName evidence="1">Uncharacterized protein</fullName>
    </submittedName>
</protein>
<proteinExistence type="predicted"/>